<dbReference type="EMBL" id="CAMKVN010019012">
    <property type="protein sequence ID" value="CAI2198588.1"/>
    <property type="molecule type" value="Genomic_DNA"/>
</dbReference>
<dbReference type="SUPFAM" id="SSF160369">
    <property type="entry name" value="Ribosomal protein L10-like"/>
    <property type="match status" value="1"/>
</dbReference>
<evidence type="ECO:0000313" key="2">
    <source>
        <dbReference type="EMBL" id="CAI2198588.1"/>
    </source>
</evidence>
<evidence type="ECO:0000313" key="3">
    <source>
        <dbReference type="Proteomes" id="UP001153678"/>
    </source>
</evidence>
<feature type="non-terminal residue" evidence="2">
    <location>
        <position position="90"/>
    </location>
</feature>
<comment type="caution">
    <text evidence="2">The sequence shown here is derived from an EMBL/GenBank/DDBJ whole genome shotgun (WGS) entry which is preliminary data.</text>
</comment>
<dbReference type="Pfam" id="PF00466">
    <property type="entry name" value="Ribosomal_L10"/>
    <property type="match status" value="1"/>
</dbReference>
<keyword evidence="3" id="KW-1185">Reference proteome</keyword>
<gene>
    <name evidence="2" type="ORF">FWILDA_LOCUS18647</name>
</gene>
<comment type="similarity">
    <text evidence="1">Belongs to the universal ribosomal protein uL10 family.</text>
</comment>
<protein>
    <submittedName>
        <fullName evidence="2">6358_t:CDS:1</fullName>
    </submittedName>
</protein>
<dbReference type="Gene3D" id="3.30.70.1730">
    <property type="match status" value="1"/>
</dbReference>
<reference evidence="2" key="1">
    <citation type="submission" date="2022-08" db="EMBL/GenBank/DDBJ databases">
        <authorList>
            <person name="Kallberg Y."/>
            <person name="Tangrot J."/>
            <person name="Rosling A."/>
        </authorList>
    </citation>
    <scope>NUCLEOTIDE SEQUENCE</scope>
    <source>
        <strain evidence="2">Wild A</strain>
    </source>
</reference>
<dbReference type="Proteomes" id="UP001153678">
    <property type="component" value="Unassembled WGS sequence"/>
</dbReference>
<dbReference type="InterPro" id="IPR001790">
    <property type="entry name" value="Ribosomal_uL10"/>
</dbReference>
<evidence type="ECO:0000256" key="1">
    <source>
        <dbReference type="ARBA" id="ARBA00008889"/>
    </source>
</evidence>
<proteinExistence type="inferred from homology"/>
<dbReference type="InterPro" id="IPR043141">
    <property type="entry name" value="Ribosomal_uL10-like_sf"/>
</dbReference>
<organism evidence="2 3">
    <name type="scientific">Funneliformis geosporum</name>
    <dbReference type="NCBI Taxonomy" id="1117311"/>
    <lineage>
        <taxon>Eukaryota</taxon>
        <taxon>Fungi</taxon>
        <taxon>Fungi incertae sedis</taxon>
        <taxon>Mucoromycota</taxon>
        <taxon>Glomeromycotina</taxon>
        <taxon>Glomeromycetes</taxon>
        <taxon>Glomerales</taxon>
        <taxon>Glomeraceae</taxon>
        <taxon>Funneliformis</taxon>
    </lineage>
</organism>
<accession>A0A9W4TB87</accession>
<sequence length="90" mass="10779">MRTAVIQKEKIVQEIQVYKNTLIRRALMNKKDLEFTQPNALIFCQQDEYQPLKILDKFDQEHYEENKISGGWYEENYVSAQTLVQWAKLP</sequence>
<dbReference type="AlphaFoldDB" id="A0A9W4TB87"/>
<name>A0A9W4TB87_9GLOM</name>